<feature type="domain" description="EGF-like" evidence="15">
    <location>
        <begin position="2987"/>
        <end position="3023"/>
    </location>
</feature>
<feature type="domain" description="Cadherin" evidence="16">
    <location>
        <begin position="15"/>
        <end position="120"/>
    </location>
</feature>
<dbReference type="PANTHER" id="PTHR24027">
    <property type="entry name" value="CADHERIN-23"/>
    <property type="match status" value="1"/>
</dbReference>
<keyword evidence="4 8" id="KW-0106">Calcium</keyword>
<dbReference type="PROSITE" id="PS01186">
    <property type="entry name" value="EGF_2"/>
    <property type="match status" value="4"/>
</dbReference>
<feature type="domain" description="Cadherin" evidence="16">
    <location>
        <begin position="226"/>
        <end position="336"/>
    </location>
</feature>
<comment type="function">
    <text evidence="11">Cadherins are calcium-dependent cell adhesion proteins.</text>
</comment>
<evidence type="ECO:0000256" key="2">
    <source>
        <dbReference type="ARBA" id="ARBA00022692"/>
    </source>
</evidence>
<dbReference type="InterPro" id="IPR000152">
    <property type="entry name" value="EGF-type_Asp/Asn_hydroxyl_site"/>
</dbReference>
<dbReference type="CDD" id="cd00054">
    <property type="entry name" value="EGF_CA"/>
    <property type="match status" value="5"/>
</dbReference>
<feature type="domain" description="EGF-like" evidence="15">
    <location>
        <begin position="2723"/>
        <end position="2759"/>
    </location>
</feature>
<evidence type="ECO:0000256" key="8">
    <source>
        <dbReference type="PROSITE-ProRule" id="PRU00043"/>
    </source>
</evidence>
<gene>
    <name evidence="18" type="primary">LOC100369355</name>
</gene>
<comment type="caution">
    <text evidence="9">Lacks conserved residue(s) required for the propagation of feature annotation.</text>
</comment>
<evidence type="ECO:0000259" key="15">
    <source>
        <dbReference type="PROSITE" id="PS50026"/>
    </source>
</evidence>
<feature type="domain" description="Cadherin" evidence="16">
    <location>
        <begin position="756"/>
        <end position="861"/>
    </location>
</feature>
<dbReference type="InterPro" id="IPR013320">
    <property type="entry name" value="ConA-like_dom_sf"/>
</dbReference>
<dbReference type="Pfam" id="PF02210">
    <property type="entry name" value="Laminin_G_2"/>
    <property type="match status" value="2"/>
</dbReference>
<feature type="region of interest" description="Disordered" evidence="12">
    <location>
        <begin position="3231"/>
        <end position="3327"/>
    </location>
</feature>
<dbReference type="PROSITE" id="PS00022">
    <property type="entry name" value="EGF_1"/>
    <property type="match status" value="6"/>
</dbReference>
<feature type="domain" description="EGF-like" evidence="15">
    <location>
        <begin position="2498"/>
        <end position="2534"/>
    </location>
</feature>
<feature type="disulfide bond" evidence="9">
    <location>
        <begin position="2409"/>
        <end position="2418"/>
    </location>
</feature>
<dbReference type="SMART" id="SM00181">
    <property type="entry name" value="EGF"/>
    <property type="match status" value="6"/>
</dbReference>
<keyword evidence="10" id="KW-0130">Cell adhesion</keyword>
<dbReference type="InterPro" id="IPR020894">
    <property type="entry name" value="Cadherin_CS"/>
</dbReference>
<feature type="domain" description="EGF-like" evidence="15">
    <location>
        <begin position="2421"/>
        <end position="2458"/>
    </location>
</feature>
<feature type="domain" description="Laminin G" evidence="14">
    <location>
        <begin position="2762"/>
        <end position="2959"/>
    </location>
</feature>
<keyword evidence="6 13" id="KW-0472">Membrane</keyword>
<dbReference type="SMART" id="SM00112">
    <property type="entry name" value="CA"/>
    <property type="match status" value="20"/>
</dbReference>
<keyword evidence="5 13" id="KW-1133">Transmembrane helix</keyword>
<feature type="domain" description="Cadherin" evidence="16">
    <location>
        <begin position="1069"/>
        <end position="1174"/>
    </location>
</feature>
<dbReference type="Gene3D" id="4.10.900.10">
    <property type="entry name" value="TCF3-CBD (Catenin binding domain)"/>
    <property type="match status" value="1"/>
</dbReference>
<evidence type="ECO:0000256" key="7">
    <source>
        <dbReference type="ARBA" id="ARBA00023157"/>
    </source>
</evidence>
<dbReference type="Gene3D" id="2.60.120.200">
    <property type="match status" value="2"/>
</dbReference>
<dbReference type="InterPro" id="IPR000233">
    <property type="entry name" value="Cadherin_Y-type_LIR"/>
</dbReference>
<accession>A0ABM0LXH1</accession>
<feature type="disulfide bond" evidence="9">
    <location>
        <begin position="2486"/>
        <end position="2495"/>
    </location>
</feature>
<feature type="domain" description="EGF-like" evidence="15">
    <location>
        <begin position="2361"/>
        <end position="2419"/>
    </location>
</feature>
<feature type="domain" description="Cadherin" evidence="16">
    <location>
        <begin position="1644"/>
        <end position="1748"/>
    </location>
</feature>
<evidence type="ECO:0000256" key="9">
    <source>
        <dbReference type="PROSITE-ProRule" id="PRU00076"/>
    </source>
</evidence>
<dbReference type="Pfam" id="PF00028">
    <property type="entry name" value="Cadherin"/>
    <property type="match status" value="20"/>
</dbReference>
<dbReference type="SMART" id="SM00179">
    <property type="entry name" value="EGF_CA"/>
    <property type="match status" value="5"/>
</dbReference>
<evidence type="ECO:0000256" key="3">
    <source>
        <dbReference type="ARBA" id="ARBA00022737"/>
    </source>
</evidence>
<feature type="domain" description="Cadherin" evidence="16">
    <location>
        <begin position="1175"/>
        <end position="1279"/>
    </location>
</feature>
<feature type="domain" description="EGF-like" evidence="15">
    <location>
        <begin position="2460"/>
        <end position="2496"/>
    </location>
</feature>
<evidence type="ECO:0000256" key="12">
    <source>
        <dbReference type="SAM" id="MobiDB-lite"/>
    </source>
</evidence>
<feature type="domain" description="Cadherin" evidence="16">
    <location>
        <begin position="1963"/>
        <end position="2068"/>
    </location>
</feature>
<dbReference type="CDD" id="cd00110">
    <property type="entry name" value="LamG"/>
    <property type="match status" value="2"/>
</dbReference>
<evidence type="ECO:0000313" key="17">
    <source>
        <dbReference type="Proteomes" id="UP000694865"/>
    </source>
</evidence>
<dbReference type="Pfam" id="PF01049">
    <property type="entry name" value="CADH_Y-type_LIR"/>
    <property type="match status" value="1"/>
</dbReference>
<evidence type="ECO:0000256" key="11">
    <source>
        <dbReference type="RuleBase" id="RU004357"/>
    </source>
</evidence>
<evidence type="ECO:0000256" key="1">
    <source>
        <dbReference type="ARBA" id="ARBA00004167"/>
    </source>
</evidence>
<evidence type="ECO:0000256" key="4">
    <source>
        <dbReference type="ARBA" id="ARBA00022837"/>
    </source>
</evidence>
<keyword evidence="2 10" id="KW-0812">Transmembrane</keyword>
<feature type="domain" description="Cadherin" evidence="16">
    <location>
        <begin position="651"/>
        <end position="755"/>
    </location>
</feature>
<dbReference type="GeneID" id="100369355"/>
<keyword evidence="7 9" id="KW-1015">Disulfide bond</keyword>
<comment type="subcellular location">
    <subcellularLocation>
        <location evidence="10">Cell membrane</location>
        <topology evidence="10">Single-pass type I membrane protein</topology>
    </subcellularLocation>
    <subcellularLocation>
        <location evidence="1">Membrane</location>
        <topology evidence="1">Single-pass membrane protein</topology>
    </subcellularLocation>
</comment>
<feature type="disulfide bond" evidence="9">
    <location>
        <begin position="3013"/>
        <end position="3022"/>
    </location>
</feature>
<feature type="domain" description="Cadherin" evidence="16">
    <location>
        <begin position="964"/>
        <end position="1068"/>
    </location>
</feature>
<evidence type="ECO:0000313" key="18">
    <source>
        <dbReference type="RefSeq" id="XP_006812462.1"/>
    </source>
</evidence>
<proteinExistence type="predicted"/>
<keyword evidence="17" id="KW-1185">Reference proteome</keyword>
<feature type="domain" description="Cadherin" evidence="16">
    <location>
        <begin position="1749"/>
        <end position="1853"/>
    </location>
</feature>
<evidence type="ECO:0000256" key="5">
    <source>
        <dbReference type="ARBA" id="ARBA00022989"/>
    </source>
</evidence>
<keyword evidence="9" id="KW-0245">EGF-like domain</keyword>
<dbReference type="InterPro" id="IPR000742">
    <property type="entry name" value="EGF"/>
</dbReference>
<feature type="disulfide bond" evidence="9">
    <location>
        <begin position="2749"/>
        <end position="2758"/>
    </location>
</feature>
<feature type="domain" description="Cadherin" evidence="16">
    <location>
        <begin position="1401"/>
        <end position="1488"/>
    </location>
</feature>
<feature type="domain" description="Cadherin" evidence="16">
    <location>
        <begin position="550"/>
        <end position="650"/>
    </location>
</feature>
<feature type="domain" description="Cadherin" evidence="16">
    <location>
        <begin position="1304"/>
        <end position="1388"/>
    </location>
</feature>
<feature type="domain" description="Cadherin" evidence="16">
    <location>
        <begin position="1489"/>
        <end position="1591"/>
    </location>
</feature>
<protein>
    <submittedName>
        <fullName evidence="18">Protocadherin Fat 4-like</fullName>
    </submittedName>
</protein>
<dbReference type="Gene3D" id="2.60.40.60">
    <property type="entry name" value="Cadherins"/>
    <property type="match status" value="21"/>
</dbReference>
<dbReference type="RefSeq" id="XP_006812462.1">
    <property type="nucleotide sequence ID" value="XM_006812399.1"/>
</dbReference>
<dbReference type="InterPro" id="IPR015919">
    <property type="entry name" value="Cadherin-like_sf"/>
</dbReference>
<feature type="transmembrane region" description="Helical" evidence="13">
    <location>
        <begin position="3062"/>
        <end position="3085"/>
    </location>
</feature>
<dbReference type="SMART" id="SM00282">
    <property type="entry name" value="LamG"/>
    <property type="match status" value="2"/>
</dbReference>
<dbReference type="SUPFAM" id="SSF49899">
    <property type="entry name" value="Concanavalin A-like lectins/glucanases"/>
    <property type="match status" value="2"/>
</dbReference>
<dbReference type="PROSITE" id="PS00010">
    <property type="entry name" value="ASX_HYDROXYL"/>
    <property type="match status" value="2"/>
</dbReference>
<feature type="compositionally biased region" description="Polar residues" evidence="12">
    <location>
        <begin position="3360"/>
        <end position="3378"/>
    </location>
</feature>
<dbReference type="PROSITE" id="PS50268">
    <property type="entry name" value="CADHERIN_2"/>
    <property type="match status" value="21"/>
</dbReference>
<feature type="compositionally biased region" description="Polar residues" evidence="12">
    <location>
        <begin position="3273"/>
        <end position="3285"/>
    </location>
</feature>
<dbReference type="SUPFAM" id="SSF49313">
    <property type="entry name" value="Cadherin-like"/>
    <property type="match status" value="21"/>
</dbReference>
<dbReference type="InterPro" id="IPR027397">
    <property type="entry name" value="Catenin-bd_sf"/>
</dbReference>
<feature type="domain" description="Cadherin" evidence="16">
    <location>
        <begin position="336"/>
        <end position="438"/>
    </location>
</feature>
<dbReference type="InterPro" id="IPR001881">
    <property type="entry name" value="EGF-like_Ca-bd_dom"/>
</dbReference>
<dbReference type="InterPro" id="IPR002126">
    <property type="entry name" value="Cadherin-like_dom"/>
</dbReference>
<dbReference type="PROSITE" id="PS50026">
    <property type="entry name" value="EGF_3"/>
    <property type="match status" value="6"/>
</dbReference>
<feature type="domain" description="Cadherin" evidence="16">
    <location>
        <begin position="439"/>
        <end position="549"/>
    </location>
</feature>
<keyword evidence="3" id="KW-0677">Repeat</keyword>
<feature type="compositionally biased region" description="Polar residues" evidence="12">
    <location>
        <begin position="3308"/>
        <end position="3324"/>
    </location>
</feature>
<dbReference type="CDD" id="cd11304">
    <property type="entry name" value="Cadherin_repeat"/>
    <property type="match status" value="20"/>
</dbReference>
<evidence type="ECO:0000259" key="14">
    <source>
        <dbReference type="PROSITE" id="PS50025"/>
    </source>
</evidence>
<dbReference type="InterPro" id="IPR001791">
    <property type="entry name" value="Laminin_G"/>
</dbReference>
<organism evidence="17 18">
    <name type="scientific">Saccoglossus kowalevskii</name>
    <name type="common">Acorn worm</name>
    <dbReference type="NCBI Taxonomy" id="10224"/>
    <lineage>
        <taxon>Eukaryota</taxon>
        <taxon>Metazoa</taxon>
        <taxon>Hemichordata</taxon>
        <taxon>Enteropneusta</taxon>
        <taxon>Harrimaniidae</taxon>
        <taxon>Saccoglossus</taxon>
    </lineage>
</organism>
<feature type="domain" description="Cadherin" evidence="16">
    <location>
        <begin position="2069"/>
        <end position="2173"/>
    </location>
</feature>
<evidence type="ECO:0000259" key="16">
    <source>
        <dbReference type="PROSITE" id="PS50268"/>
    </source>
</evidence>
<feature type="domain" description="Cadherin" evidence="16">
    <location>
        <begin position="1854"/>
        <end position="1962"/>
    </location>
</feature>
<dbReference type="PRINTS" id="PR00205">
    <property type="entry name" value="CADHERIN"/>
</dbReference>
<dbReference type="PROSITE" id="PS50025">
    <property type="entry name" value="LAM_G_DOMAIN"/>
    <property type="match status" value="2"/>
</dbReference>
<evidence type="ECO:0000256" key="13">
    <source>
        <dbReference type="SAM" id="Phobius"/>
    </source>
</evidence>
<feature type="domain" description="Cadherin" evidence="16">
    <location>
        <begin position="861"/>
        <end position="963"/>
    </location>
</feature>
<feature type="disulfide bond" evidence="9">
    <location>
        <begin position="2524"/>
        <end position="2533"/>
    </location>
</feature>
<feature type="domain" description="Laminin G" evidence="14">
    <location>
        <begin position="2535"/>
        <end position="2720"/>
    </location>
</feature>
<feature type="disulfide bond" evidence="9">
    <location>
        <begin position="2448"/>
        <end position="2457"/>
    </location>
</feature>
<dbReference type="PANTHER" id="PTHR24027:SF438">
    <property type="entry name" value="CADHERIN 23"/>
    <property type="match status" value="1"/>
</dbReference>
<dbReference type="Proteomes" id="UP000694865">
    <property type="component" value="Unplaced"/>
</dbReference>
<feature type="domain" description="Cadherin" evidence="16">
    <location>
        <begin position="1592"/>
        <end position="1643"/>
    </location>
</feature>
<dbReference type="InterPro" id="IPR039808">
    <property type="entry name" value="Cadherin"/>
</dbReference>
<feature type="region of interest" description="Disordered" evidence="12">
    <location>
        <begin position="3352"/>
        <end position="3405"/>
    </location>
</feature>
<sequence length="3525" mass="386007">MVYISDVNDNAPQFHLSYYSASISETAMNNTPVVHAAATDPDAGENARITYYITDGNEGNQFHINPSTGQITLIGVLDREAVPQYILTVSAVDHGTPQLLSTTTQVVITVLDENDNAPVFAQSARSVDVAETLEVGELITIVSASDQDIDQNALINYIITGGNTYETFRIDQDSGYLYLAKPLDYETRNYYELSITARDNGRSPLTDTIKFEIHIRDTNDNAPVFTISSIIHQVTEGVEIGTDLIAVTATDPDSDINGDIVYSITTQEPPGEHFSIHPISGMISTSAEIDREDLPNGMFEIVVMAKDQAIPVSNRKSATKRVTIMVLDINDNAPVFVSQNAATIMESTLTGADVTTVTAVDPDAGSNGEVSYSLSESVNNPFSIHETTGKLTLSGYLLSSRLVYPLTVIATDHGSDRKSSSFLLNVIITSIANSGAIFTKSLYTANVYENSPIGTSMIRITASYPTNHNADIEYYITSIMSGNKRSGRDFVVDKQTGEITVGNELDREAGNTLYNIVAYAVDMTASTPQTRSTQIHVSLLDENDNPPRFDLTSYSVNILEDVNTNTVVTTVTATDADEGIDTQIAYRIVSGNDGKFYINEQTGQIRTMDELDRETTPSYTLAISASDGDLSSITTLDIYLLDANDNPPEFSKSVYAFVVSESETIGTSVGEVIAIDPDEGSNGNVTYSILEDWGQDRFSLDSYSGIFTLDKKLDFEEVQYYLIVVEASDGGTPSLSSSVSCYFSTTDVNDNVPIFDPSSYDAHVIEDVDVGYSVVKVTATDADAGPNGAISYSITAGDDGEEFQILEDGTIVTAKELDRELKEYYSLDITASDQPLEGTPQTATARVSIVIGDVNDNAPEFQNTNLTTVSEDAGAYTTVVELVATDADAGDNGDVDYSMESMSEFFLTSDDVIVVSDDGVLDRETDAQYVLTVYAWDKGVPRRTSTMQITVIIQDVNDNAPAFSSESYKVEVMENMPTGKEFFQVVATDADVGNNAIIEYHITNGNYNNDFSIDTHTGVLASENILDREGRYEYTLSVTAQDKGMVPLVSTATVTITLNDINDNIPQFESQNMEASINENNQVPALVTTCAASDPDEDSNGEMVFEILQVSAGQEGLFTIDTSGNVYVNEVLDRETIAEYHLNIQVSDNGNPSLTSSALLEIQVGDVNDNPPIFIVTNSSASVLEEQPINTTVTTVTARDADEGVNAHIKYHITNDKFTINPLTGEIRTNAVLNREENAIYVLEVIATDKVNVNSPDILSSTATVYVTVVDINDNDPAFEDLPYYAVIKEVEDYTGLTGAVADTYIYAASTNDADIGTNGLIHYAISKSNPQSKFKIGSRNGVVQVSSSLDAGDDYWVEITARDGGPGSYSIKTNLTVTFSSDSFPVFSTSPTSHFYSEDAYDPNDNVVTSVRATSSNGVVKYYMAAGNFQETFHVDRNRGEVTIEKPLDYEVMSYYQLWIEAKDDDHSSYISCTVHVTDVNDNAPVFTERVYFASVLEGEDSGTSVVTVSAIDHDSGSNGQVLYLLQSATDDFAIDSQTGELTTTKVLDRETNAFYTLTIHAVDQGTPSLTGTTTVEVDILDINDHAPSLTGWITVKSSLLSNVYQLFHLNVRASDQGNPPLSDETLVKIQVTEVNQHAPDFIGDPYSETVFENAQIGSSILTVLATDNDVGKNGDIRYSFASGNDDGLFAIGSENGVITVAEELDFEAQDTHILNVSARDLGVISLESFARVDVVLIDVNDNSPEFESQEYNPTIPENSPSGTSVVTCVATDADSTSNAVIVYKIIGGDGQYYFVINRQNGTIFSQSHLNYEDEKKSYELTVRAENEEPSMYDDTRVIVHITGMNEYYPEYIKHYYTYSVPENADDGQLVGIVAARDKDHGIDGQIRYVLVGGRTYEGFAIDGETGAIHVSYAHGTLDRESQDTVILLTLAKNGGVINGDDIDEAVVRINITDANDPPVFMPNSYVGNTRENSSIGVSVLTVSAEDYDLNEPDNLFSYEIVGGNINNAFAIDQQTGVISTSAVLDREEIQLYNLTVAAVDGGNPPQTGYAEVEISIDDVNDNGPMFYPEDTVGSVYENQSPGTSVMILSAYDPDTPVNGAPFSYYLLPSDDSEQFSVHQSTGLITTKASLNREDQSDYYLPIESRDSGVPQMTSTTRIHIMILDTNDNPSSSRSADIYVNAFQGVFPGGLIGIAHPLDPDVGDVFECEIVTADPMFSIYPGCELHSSVHSGIASYVLNISGSDTIHPSVYSNFIVDYHAFSNNSLNNSMTLVLGNIDAVTFLTSHFNLFYTSVSDELSSGETFMIIDLYDVEENMDLLVAIRLGGHQDVYYTRSDLASFFNNHEDHIEQDSGVEIIKIDYTPCENQPCINNGECTDHVEVYDNYIITDSNPIIFGSSQSQRVFVCVCKDPYFGERCEREPNLCESNPCLNGGTCHKDSLVFYWCECAPGFAGDLCDIVVDECESDPCKNGGTCHNHDNGYVCVCVAGYTGPDCDIEMDPCTPPPCFNEGECVPDDNGFTCECNFGERGDRCEFSSYSFLPMSYAQYESLGGATNWITMQFATTFENTLLLYNHDTNVGDKSEFIAIEVIDGKVWFSYNMGDGTTRVHTDKIVSDGEWHEIIATRERLRGVLKIDGCTDESLPPDYCFSSSQGVGAYPHLDLQGVPLNIGGIKTIDSITERPGQVSTYDFVGCMRDVYVDGIFLDLAEPLDSSDVSHQCPREEDMCESNPCQNGGTCIDEWWKYRCSCKDGFMGHHCEEEMSSFTFGDGSYIKYTIKNSFRRQKLLEGELKRKKRSTDPQTASLSFRTRHEDGLLFYMVDTEVDRYTILEVVKNKLQYIFSSGSLGTGSISLEIGVSDGEWHNATLTKIGFEVTLTLDGIDKTTTFDIPPHDFVSVEVQNIFLGGTEDPLNHDERNILGFEGCIDSFVMNDNLIPFIGESEIVVAEPSEGSTDSAIGCEGTDVCASNPCPAEHFCLDEWESYTCIPEGACKSDPCLNNGTCIPQDAGYLCICPKNYTGPQCDTALVCALDPCGEDQECIVNENGAYFCKNIAEEGSSQLEIIIVIVIIIFVLILAVIVFVIIYCHCRKKKSKQKQPPVVVNVDGIGNDAFTTDNDQKSSPTNSELARLGISGTQPDILALEQNKNVLVSQVDEDTTIMEDQSSIIPTNDEFYDLENASSIAPSDIDVTHHYRDYHRDGNRKLRNNHAHRMSPNHLHSRGVRPNLYAMNQLRHSPGLPSQYYGQMHRQSPHPRISPHHMMQSRASPIKELIHSRSNSEQSINQSELRSEPGFRSNASTVSENSRRTKSPISNGHLPNSRPQSRLKSPLTVVVDAEQPKGLSAEEVAMLNSARPNEHAGSLPSTLDGISSGSSDRNVQSVPFARNPQNLLEAPETSTDESNDSFTCSEYECGPEKLKFPEFDPSNIIFKRLAVVKEDDPNIPDTSRTYNYEGIDSAGGSLSTLQMSEDDIPHVSMKPPNGHFSWDYLLNWGPSFENLVGVFHDIALLEDGGIALKLDRDPSLEEYV</sequence>
<dbReference type="Pfam" id="PF00008">
    <property type="entry name" value="EGF"/>
    <property type="match status" value="4"/>
</dbReference>
<reference evidence="18" key="1">
    <citation type="submission" date="2025-08" db="UniProtKB">
        <authorList>
            <consortium name="RefSeq"/>
        </authorList>
    </citation>
    <scope>IDENTIFICATION</scope>
    <source>
        <tissue evidence="18">Testes</tissue>
    </source>
</reference>
<dbReference type="SUPFAM" id="SSF57196">
    <property type="entry name" value="EGF/Laminin"/>
    <property type="match status" value="3"/>
</dbReference>
<name>A0ABM0LXH1_SACKO</name>
<evidence type="ECO:0000256" key="10">
    <source>
        <dbReference type="RuleBase" id="RU003318"/>
    </source>
</evidence>
<dbReference type="PROSITE" id="PS00232">
    <property type="entry name" value="CADHERIN_1"/>
    <property type="match status" value="10"/>
</dbReference>
<dbReference type="Gene3D" id="2.10.25.10">
    <property type="entry name" value="Laminin"/>
    <property type="match status" value="6"/>
</dbReference>
<evidence type="ECO:0000256" key="6">
    <source>
        <dbReference type="ARBA" id="ARBA00023136"/>
    </source>
</evidence>
<feature type="domain" description="Cadherin" evidence="16">
    <location>
        <begin position="121"/>
        <end position="225"/>
    </location>
</feature>